<sequence length="158" mass="17464">MASYKSLYILLALTAVNLISAQEDPGANTNSDSPSRHETPQEERRPSFGFGCPVDFGSGFGFPLPFFDFNGVPDRRHEYPKHHRNFNNEPGSQDTLRNIVTCNHIITPGRTCISCNETLICSRLNLGIVSTCKGRRPHCNQGVCSTTPSEDCNSAFIE</sequence>
<gene>
    <name evidence="3" type="ORF">PARMNEM_LOCUS7791</name>
</gene>
<protein>
    <recommendedName>
        <fullName evidence="5">Secreted protein</fullName>
    </recommendedName>
</protein>
<dbReference type="AlphaFoldDB" id="A0AAV1KV33"/>
<name>A0AAV1KV33_9NEOP</name>
<evidence type="ECO:0000256" key="1">
    <source>
        <dbReference type="SAM" id="MobiDB-lite"/>
    </source>
</evidence>
<feature type="compositionally biased region" description="Basic and acidic residues" evidence="1">
    <location>
        <begin position="34"/>
        <end position="46"/>
    </location>
</feature>
<evidence type="ECO:0008006" key="5">
    <source>
        <dbReference type="Google" id="ProtNLM"/>
    </source>
</evidence>
<evidence type="ECO:0000313" key="4">
    <source>
        <dbReference type="Proteomes" id="UP001314205"/>
    </source>
</evidence>
<feature type="chain" id="PRO_5043662369" description="Secreted protein" evidence="2">
    <location>
        <begin position="22"/>
        <end position="158"/>
    </location>
</feature>
<dbReference type="Proteomes" id="UP001314205">
    <property type="component" value="Unassembled WGS sequence"/>
</dbReference>
<accession>A0AAV1KV33</accession>
<dbReference type="EMBL" id="CAVLGL010000081">
    <property type="protein sequence ID" value="CAK1586895.1"/>
    <property type="molecule type" value="Genomic_DNA"/>
</dbReference>
<feature type="signal peptide" evidence="2">
    <location>
        <begin position="1"/>
        <end position="21"/>
    </location>
</feature>
<keyword evidence="4" id="KW-1185">Reference proteome</keyword>
<evidence type="ECO:0000256" key="2">
    <source>
        <dbReference type="SAM" id="SignalP"/>
    </source>
</evidence>
<proteinExistence type="predicted"/>
<keyword evidence="2" id="KW-0732">Signal</keyword>
<reference evidence="3 4" key="1">
    <citation type="submission" date="2023-11" db="EMBL/GenBank/DDBJ databases">
        <authorList>
            <person name="Hedman E."/>
            <person name="Englund M."/>
            <person name="Stromberg M."/>
            <person name="Nyberg Akerstrom W."/>
            <person name="Nylinder S."/>
            <person name="Jareborg N."/>
            <person name="Kallberg Y."/>
            <person name="Kronander E."/>
        </authorList>
    </citation>
    <scope>NUCLEOTIDE SEQUENCE [LARGE SCALE GENOMIC DNA]</scope>
</reference>
<evidence type="ECO:0000313" key="3">
    <source>
        <dbReference type="EMBL" id="CAK1586895.1"/>
    </source>
</evidence>
<organism evidence="3 4">
    <name type="scientific">Parnassius mnemosyne</name>
    <name type="common">clouded apollo</name>
    <dbReference type="NCBI Taxonomy" id="213953"/>
    <lineage>
        <taxon>Eukaryota</taxon>
        <taxon>Metazoa</taxon>
        <taxon>Ecdysozoa</taxon>
        <taxon>Arthropoda</taxon>
        <taxon>Hexapoda</taxon>
        <taxon>Insecta</taxon>
        <taxon>Pterygota</taxon>
        <taxon>Neoptera</taxon>
        <taxon>Endopterygota</taxon>
        <taxon>Lepidoptera</taxon>
        <taxon>Glossata</taxon>
        <taxon>Ditrysia</taxon>
        <taxon>Papilionoidea</taxon>
        <taxon>Papilionidae</taxon>
        <taxon>Parnassiinae</taxon>
        <taxon>Parnassini</taxon>
        <taxon>Parnassius</taxon>
        <taxon>Driopa</taxon>
    </lineage>
</organism>
<feature type="region of interest" description="Disordered" evidence="1">
    <location>
        <begin position="24"/>
        <end position="47"/>
    </location>
</feature>
<comment type="caution">
    <text evidence="3">The sequence shown here is derived from an EMBL/GenBank/DDBJ whole genome shotgun (WGS) entry which is preliminary data.</text>
</comment>